<organism evidence="18 19">
    <name type="scientific">Flavobacterium collinsii</name>
    <dbReference type="NCBI Taxonomy" id="1114861"/>
    <lineage>
        <taxon>Bacteria</taxon>
        <taxon>Pseudomonadati</taxon>
        <taxon>Bacteroidota</taxon>
        <taxon>Flavobacteriia</taxon>
        <taxon>Flavobacteriales</taxon>
        <taxon>Flavobacteriaceae</taxon>
        <taxon>Flavobacterium</taxon>
    </lineage>
</organism>
<evidence type="ECO:0000259" key="17">
    <source>
        <dbReference type="Pfam" id="PF07715"/>
    </source>
</evidence>
<name>A0A9W4X567_9FLAO</name>
<dbReference type="GO" id="GO:0004553">
    <property type="term" value="F:hydrolase activity, hydrolyzing O-glycosyl compounds"/>
    <property type="evidence" value="ECO:0007669"/>
    <property type="project" value="InterPro"/>
</dbReference>
<evidence type="ECO:0000256" key="8">
    <source>
        <dbReference type="ARBA" id="ARBA00023065"/>
    </source>
</evidence>
<dbReference type="PANTHER" id="PTHR32552:SF81">
    <property type="entry name" value="TONB-DEPENDENT OUTER MEMBRANE RECEPTOR"/>
    <property type="match status" value="1"/>
</dbReference>
<evidence type="ECO:0000256" key="5">
    <source>
        <dbReference type="ARBA" id="ARBA00022692"/>
    </source>
</evidence>
<dbReference type="InterPro" id="IPR008969">
    <property type="entry name" value="CarboxyPept-like_regulatory"/>
</dbReference>
<dbReference type="EMBL" id="OX336425">
    <property type="protein sequence ID" value="CAI2765704.1"/>
    <property type="molecule type" value="Genomic_DNA"/>
</dbReference>
<dbReference type="InterPro" id="IPR039426">
    <property type="entry name" value="TonB-dep_rcpt-like"/>
</dbReference>
<dbReference type="GO" id="GO:0005975">
    <property type="term" value="P:carbohydrate metabolic process"/>
    <property type="evidence" value="ECO:0007669"/>
    <property type="project" value="InterPro"/>
</dbReference>
<dbReference type="Gene3D" id="2.170.130.10">
    <property type="entry name" value="TonB-dependent receptor, plug domain"/>
    <property type="match status" value="1"/>
</dbReference>
<dbReference type="GO" id="GO:0006826">
    <property type="term" value="P:iron ion transport"/>
    <property type="evidence" value="ECO:0007669"/>
    <property type="project" value="UniProtKB-KW"/>
</dbReference>
<reference evidence="18" key="1">
    <citation type="submission" date="2022-09" db="EMBL/GenBank/DDBJ databases">
        <authorList>
            <person name="Duchaud E."/>
        </authorList>
    </citation>
    <scope>NUCLEOTIDE SEQUENCE</scope>
    <source>
        <strain evidence="18">TRV642</strain>
    </source>
</reference>
<dbReference type="PROSITE" id="PS00659">
    <property type="entry name" value="GLYCOSYL_HYDROL_F5"/>
    <property type="match status" value="1"/>
</dbReference>
<dbReference type="Gene3D" id="2.60.40.1120">
    <property type="entry name" value="Carboxypeptidase-like, regulatory domain"/>
    <property type="match status" value="1"/>
</dbReference>
<dbReference type="Proteomes" id="UP001152749">
    <property type="component" value="Chromosome"/>
</dbReference>
<gene>
    <name evidence="18" type="ORF">TRV642_0663</name>
</gene>
<comment type="similarity">
    <text evidence="13 14">Belongs to the TonB-dependent receptor family.</text>
</comment>
<evidence type="ECO:0000256" key="1">
    <source>
        <dbReference type="ARBA" id="ARBA00004571"/>
    </source>
</evidence>
<keyword evidence="18" id="KW-0675">Receptor</keyword>
<evidence type="ECO:0000259" key="16">
    <source>
        <dbReference type="Pfam" id="PF00593"/>
    </source>
</evidence>
<dbReference type="Pfam" id="PF07715">
    <property type="entry name" value="Plug"/>
    <property type="match status" value="1"/>
</dbReference>
<keyword evidence="2 13" id="KW-0813">Transport</keyword>
<dbReference type="PANTHER" id="PTHR32552">
    <property type="entry name" value="FERRICHROME IRON RECEPTOR-RELATED"/>
    <property type="match status" value="1"/>
</dbReference>
<proteinExistence type="inferred from homology"/>
<evidence type="ECO:0000256" key="3">
    <source>
        <dbReference type="ARBA" id="ARBA00022452"/>
    </source>
</evidence>
<comment type="subcellular location">
    <subcellularLocation>
        <location evidence="1 13">Cell outer membrane</location>
        <topology evidence="1 13">Multi-pass membrane protein</topology>
    </subcellularLocation>
</comment>
<dbReference type="NCBIfam" id="TIGR04057">
    <property type="entry name" value="SusC_RagA_signa"/>
    <property type="match status" value="1"/>
</dbReference>
<keyword evidence="6" id="KW-0378">Hydrolase</keyword>
<dbReference type="NCBIfam" id="TIGR04056">
    <property type="entry name" value="OMP_RagA_SusC"/>
    <property type="match status" value="1"/>
</dbReference>
<dbReference type="KEGG" id="fcs:TRV642_0663"/>
<sequence>MKQTILLFMFFFAIQVTQAQVKTIKGTVTDTNGISIPGASISVKEEKRGTTTDFDGKFSIDVQEGKTLTISFLGLEPQNILIGNSNNLTIKLKEAAATALSGVVVTALGLKRERKELGYSFQDVKGKDLADNPTISVAQSLYGKVAGVNISQTTGGIGGSSRIVIRGNRSISGDNQPLYVVDGVTLGNTGLGSITDNKSARYSEGRDNGDGLSSINTDDIENISVLKGGAASALYGERGANGVIVITTKKGKRNSLKVDWNSTTTFDQINSRYKDYQKEYGTGSNGTLPNTNEIVNGRNATTSAWGPRFGSAGNTSVRIFDGSYKPYEYMKNNFKDFFRTGVTVNNSISLSGGGDNTTFRLNYSNIDATDIVPKTGLKRNTFTLGVNSQIKKLTLDAKFNYITENTTNRPALSDDAGNLGLTVTSLAPNFNQAWLKNYEDPNGNYYQWNSDPNKLNPYFVLDENKNVTEKHRILGNFSATYAFTDWLSATGRVGIDRFTFESSDFVNEGTTWTARQNGSLINSNTTFQEYNAEALLNAQKSFGDFNVNLGVGANQRNTQRIVSGVALTDMFFNGVNKQSNFLSAVLSPKTNDEILVRSLYTYLRANYKNYLFLDFTGRNDWNSTLASAISSTNNNNYSYFYPSISSSFIFTDGLNIKNDVLTFGKIRASWATTAKALETPYATLLNYNIQAKPLLGNPIGSINSNIIPNNNLKPELTTSYEAGIDLGFFKNRLQVDLSYYYTRTKNQLIVLNTSQASGFVGVNANAGTVENKGFEALITAGIFRKPDGFNWDITFNFAKNDNKLIELTDKTDLQVISNARWAGAQIVAKVGQSTTEIYGKKFQRSPDGQILIGSNGNPLLTSTLESFGKAAPDWIGGVTNEFSYKGISLRANLDMKFGGKLYSMTNANAAAAGLSSRTLDGRDEFNAWFAQQIASGKTPDDIAKLQPGAGLIIEGVNEVRDTNGNVTGYKNNATPVNPQTYWRSLYGDDTTPEPFIYDASYVKLREVSIGYDFPKKWLKGTGFERFKFSVIARNLWTIYSKVPNIDPESTYTSGNGQGFEYGSLPYRRSYGFNLQLSF</sequence>
<dbReference type="Gene3D" id="2.40.170.20">
    <property type="entry name" value="TonB-dependent receptor, beta-barrel domain"/>
    <property type="match status" value="1"/>
</dbReference>
<dbReference type="Pfam" id="PF00593">
    <property type="entry name" value="TonB_dep_Rec_b-barrel"/>
    <property type="match status" value="1"/>
</dbReference>
<evidence type="ECO:0000256" key="10">
    <source>
        <dbReference type="ARBA" id="ARBA00023136"/>
    </source>
</evidence>
<dbReference type="InterPro" id="IPR018087">
    <property type="entry name" value="Glyco_hydro_5_CS"/>
</dbReference>
<dbReference type="RefSeq" id="WP_263362106.1">
    <property type="nucleotide sequence ID" value="NZ_OX336425.1"/>
</dbReference>
<accession>A0A9W4X567</accession>
<evidence type="ECO:0000256" key="11">
    <source>
        <dbReference type="ARBA" id="ARBA00023237"/>
    </source>
</evidence>
<keyword evidence="15" id="KW-0732">Signal</keyword>
<dbReference type="InterPro" id="IPR023997">
    <property type="entry name" value="TonB-dep_OMP_SusC/RagA_CS"/>
</dbReference>
<dbReference type="Pfam" id="PF13715">
    <property type="entry name" value="CarbopepD_reg_2"/>
    <property type="match status" value="1"/>
</dbReference>
<keyword evidence="11 13" id="KW-0998">Cell outer membrane</keyword>
<evidence type="ECO:0000256" key="4">
    <source>
        <dbReference type="ARBA" id="ARBA00022496"/>
    </source>
</evidence>
<feature type="domain" description="TonB-dependent receptor-like beta-barrel" evidence="16">
    <location>
        <begin position="430"/>
        <end position="815"/>
    </location>
</feature>
<feature type="signal peptide" evidence="15">
    <location>
        <begin position="1"/>
        <end position="19"/>
    </location>
</feature>
<keyword evidence="12" id="KW-0326">Glycosidase</keyword>
<evidence type="ECO:0000313" key="18">
    <source>
        <dbReference type="EMBL" id="CAI2765704.1"/>
    </source>
</evidence>
<keyword evidence="3 13" id="KW-1134">Transmembrane beta strand</keyword>
<keyword evidence="8" id="KW-0406">Ion transport</keyword>
<evidence type="ECO:0000256" key="13">
    <source>
        <dbReference type="PROSITE-ProRule" id="PRU01360"/>
    </source>
</evidence>
<evidence type="ECO:0000256" key="9">
    <source>
        <dbReference type="ARBA" id="ARBA00023077"/>
    </source>
</evidence>
<dbReference type="InterPro" id="IPR000531">
    <property type="entry name" value="Beta-barrel_TonB"/>
</dbReference>
<feature type="domain" description="TonB-dependent receptor plug" evidence="17">
    <location>
        <begin position="115"/>
        <end position="243"/>
    </location>
</feature>
<evidence type="ECO:0000256" key="14">
    <source>
        <dbReference type="RuleBase" id="RU003357"/>
    </source>
</evidence>
<dbReference type="PROSITE" id="PS52016">
    <property type="entry name" value="TONB_DEPENDENT_REC_3"/>
    <property type="match status" value="1"/>
</dbReference>
<evidence type="ECO:0000256" key="6">
    <source>
        <dbReference type="ARBA" id="ARBA00022801"/>
    </source>
</evidence>
<keyword evidence="4" id="KW-0410">Iron transport</keyword>
<evidence type="ECO:0000256" key="2">
    <source>
        <dbReference type="ARBA" id="ARBA00022448"/>
    </source>
</evidence>
<keyword evidence="5 13" id="KW-0812">Transmembrane</keyword>
<keyword evidence="7" id="KW-0408">Iron</keyword>
<dbReference type="InterPro" id="IPR023996">
    <property type="entry name" value="TonB-dep_OMP_SusC/RagA"/>
</dbReference>
<dbReference type="AlphaFoldDB" id="A0A9W4X567"/>
<keyword evidence="9 14" id="KW-0798">TonB box</keyword>
<dbReference type="GO" id="GO:0009279">
    <property type="term" value="C:cell outer membrane"/>
    <property type="evidence" value="ECO:0007669"/>
    <property type="project" value="UniProtKB-SubCell"/>
</dbReference>
<evidence type="ECO:0000313" key="19">
    <source>
        <dbReference type="Proteomes" id="UP001152749"/>
    </source>
</evidence>
<dbReference type="InterPro" id="IPR036942">
    <property type="entry name" value="Beta-barrel_TonB_sf"/>
</dbReference>
<feature type="chain" id="PRO_5040745605" evidence="15">
    <location>
        <begin position="20"/>
        <end position="1078"/>
    </location>
</feature>
<keyword evidence="10 13" id="KW-0472">Membrane</keyword>
<evidence type="ECO:0000256" key="15">
    <source>
        <dbReference type="SAM" id="SignalP"/>
    </source>
</evidence>
<dbReference type="SUPFAM" id="SSF49464">
    <property type="entry name" value="Carboxypeptidase regulatory domain-like"/>
    <property type="match status" value="1"/>
</dbReference>
<protein>
    <submittedName>
        <fullName evidence="18">SusC/RagA family TonB-dependent outer membrane receptor</fullName>
    </submittedName>
</protein>
<evidence type="ECO:0000256" key="7">
    <source>
        <dbReference type="ARBA" id="ARBA00023004"/>
    </source>
</evidence>
<evidence type="ECO:0000256" key="12">
    <source>
        <dbReference type="ARBA" id="ARBA00023295"/>
    </source>
</evidence>
<dbReference type="SUPFAM" id="SSF56935">
    <property type="entry name" value="Porins"/>
    <property type="match status" value="1"/>
</dbReference>
<dbReference type="InterPro" id="IPR012910">
    <property type="entry name" value="Plug_dom"/>
</dbReference>
<dbReference type="InterPro" id="IPR037066">
    <property type="entry name" value="Plug_dom_sf"/>
</dbReference>